<evidence type="ECO:0000256" key="2">
    <source>
        <dbReference type="ARBA" id="ARBA00022692"/>
    </source>
</evidence>
<dbReference type="PROSITE" id="PS50111">
    <property type="entry name" value="CHEMOTAXIS_TRANSDUC_2"/>
    <property type="match status" value="1"/>
</dbReference>
<dbReference type="EMBL" id="CP018632">
    <property type="protein sequence ID" value="ASJ71333.1"/>
    <property type="molecule type" value="Genomic_DNA"/>
</dbReference>
<dbReference type="GO" id="GO:0007165">
    <property type="term" value="P:signal transduction"/>
    <property type="evidence" value="ECO:0007669"/>
    <property type="project" value="UniProtKB-KW"/>
</dbReference>
<protein>
    <submittedName>
        <fullName evidence="10">Methyl-accepting chemotaxis protein 4</fullName>
    </submittedName>
</protein>
<dbReference type="AlphaFoldDB" id="A0A2Z2NJQ0"/>
<feature type="transmembrane region" description="Helical" evidence="8">
    <location>
        <begin position="85"/>
        <end position="105"/>
    </location>
</feature>
<keyword evidence="2 8" id="KW-0812">Transmembrane</keyword>
<keyword evidence="5 6" id="KW-0807">Transducer</keyword>
<dbReference type="Pfam" id="PF00015">
    <property type="entry name" value="MCPsignal"/>
    <property type="match status" value="1"/>
</dbReference>
<dbReference type="PANTHER" id="PTHR32089">
    <property type="entry name" value="METHYL-ACCEPTING CHEMOTAXIS PROTEIN MCPB"/>
    <property type="match status" value="1"/>
</dbReference>
<feature type="compositionally biased region" description="Basic and acidic residues" evidence="7">
    <location>
        <begin position="479"/>
        <end position="488"/>
    </location>
</feature>
<dbReference type="SUPFAM" id="SSF58104">
    <property type="entry name" value="Methyl-accepting chemotaxis protein (MCP) signaling domain"/>
    <property type="match status" value="1"/>
</dbReference>
<dbReference type="GO" id="GO:0006935">
    <property type="term" value="P:chemotaxis"/>
    <property type="evidence" value="ECO:0007669"/>
    <property type="project" value="UniProtKB-ARBA"/>
</dbReference>
<dbReference type="Gene3D" id="1.10.287.950">
    <property type="entry name" value="Methyl-accepting chemotaxis protein"/>
    <property type="match status" value="1"/>
</dbReference>
<accession>A0A2Z2NJQ0</accession>
<evidence type="ECO:0000313" key="10">
    <source>
        <dbReference type="EMBL" id="ASJ71333.1"/>
    </source>
</evidence>
<sequence>MSAVTYSSRERKLSVPFVLLMLTVLALLVSLMGLARTSALASERMDQLQVAWAAVQDGSVEGTELVVTDRLMRRLRLPVPAMRNAAYWSLGLTLLSMVLFAWFIASRRSADDMMIAAEEGREQSEKAAILKLLDEIAPLASGDLRVRATVGDTLTGSVADSFNFALSELRWLVGTMDHSVLQINDAIERSLNTAESVTRACSEQSGEIHRSSNQLVSMNGALAEVTADATAACSSAQASVEQVERGLHALSISFNRMAIIRNEAESTTRLMSRMTDNVSAIEERVSVVQEVAKRTDLLALNATIKASASTNTQSASDATADLGRLSAEVAQLAEVLGQATRDISTLAGTISRDATDTVKSMHRSSVELDEGGTQIQKAGEVLNIIRQNSDSLRQRVVAMADKSAAQTGIVRQLSENMDVINHITRQTSDAVTGNADSLGELADLSAELKQSLSDFNLPPRPSREGSRDMTADASSQARKAADRAAIHG</sequence>
<dbReference type="InterPro" id="IPR004089">
    <property type="entry name" value="MCPsignal_dom"/>
</dbReference>
<dbReference type="Proteomes" id="UP000250079">
    <property type="component" value="Chromosome"/>
</dbReference>
<evidence type="ECO:0000256" key="7">
    <source>
        <dbReference type="SAM" id="MobiDB-lite"/>
    </source>
</evidence>
<reference evidence="10 11" key="1">
    <citation type="submission" date="2016-12" db="EMBL/GenBank/DDBJ databases">
        <authorList>
            <person name="Song W.-J."/>
            <person name="Kurnit D.M."/>
        </authorList>
    </citation>
    <scope>NUCLEOTIDE SEQUENCE [LARGE SCALE GENOMIC DNA]</scope>
    <source>
        <strain evidence="10 11">IMCC3135</strain>
    </source>
</reference>
<feature type="compositionally biased region" description="Basic and acidic residues" evidence="7">
    <location>
        <begin position="461"/>
        <end position="470"/>
    </location>
</feature>
<evidence type="ECO:0000256" key="5">
    <source>
        <dbReference type="ARBA" id="ARBA00023224"/>
    </source>
</evidence>
<evidence type="ECO:0000256" key="4">
    <source>
        <dbReference type="ARBA" id="ARBA00023136"/>
    </source>
</evidence>
<keyword evidence="4 8" id="KW-0472">Membrane</keyword>
<feature type="domain" description="Methyl-accepting transducer" evidence="9">
    <location>
        <begin position="179"/>
        <end position="421"/>
    </location>
</feature>
<evidence type="ECO:0000259" key="9">
    <source>
        <dbReference type="PROSITE" id="PS50111"/>
    </source>
</evidence>
<evidence type="ECO:0000256" key="3">
    <source>
        <dbReference type="ARBA" id="ARBA00022989"/>
    </source>
</evidence>
<organism evidence="10 11">
    <name type="scientific">Granulosicoccus antarcticus IMCC3135</name>
    <dbReference type="NCBI Taxonomy" id="1192854"/>
    <lineage>
        <taxon>Bacteria</taxon>
        <taxon>Pseudomonadati</taxon>
        <taxon>Pseudomonadota</taxon>
        <taxon>Gammaproteobacteria</taxon>
        <taxon>Chromatiales</taxon>
        <taxon>Granulosicoccaceae</taxon>
        <taxon>Granulosicoccus</taxon>
    </lineage>
</organism>
<dbReference type="PANTHER" id="PTHR32089:SF119">
    <property type="entry name" value="METHYL-ACCEPTING CHEMOTAXIS PROTEIN CTPL"/>
    <property type="match status" value="1"/>
</dbReference>
<dbReference type="KEGG" id="gai:IMCC3135_06105"/>
<evidence type="ECO:0000256" key="6">
    <source>
        <dbReference type="PROSITE-ProRule" id="PRU00284"/>
    </source>
</evidence>
<name>A0A2Z2NJQ0_9GAMM</name>
<proteinExistence type="predicted"/>
<evidence type="ECO:0000313" key="11">
    <source>
        <dbReference type="Proteomes" id="UP000250079"/>
    </source>
</evidence>
<evidence type="ECO:0000256" key="8">
    <source>
        <dbReference type="SAM" id="Phobius"/>
    </source>
</evidence>
<gene>
    <name evidence="10" type="primary">mcp4_4</name>
    <name evidence="10" type="ORF">IMCC3135_06105</name>
</gene>
<evidence type="ECO:0000256" key="1">
    <source>
        <dbReference type="ARBA" id="ARBA00004141"/>
    </source>
</evidence>
<feature type="region of interest" description="Disordered" evidence="7">
    <location>
        <begin position="452"/>
        <end position="488"/>
    </location>
</feature>
<comment type="subcellular location">
    <subcellularLocation>
        <location evidence="1">Membrane</location>
        <topology evidence="1">Multi-pass membrane protein</topology>
    </subcellularLocation>
</comment>
<keyword evidence="3 8" id="KW-1133">Transmembrane helix</keyword>
<keyword evidence="11" id="KW-1185">Reference proteome</keyword>
<dbReference type="GO" id="GO:0016020">
    <property type="term" value="C:membrane"/>
    <property type="evidence" value="ECO:0007669"/>
    <property type="project" value="UniProtKB-SubCell"/>
</dbReference>
<dbReference type="SMART" id="SM00283">
    <property type="entry name" value="MA"/>
    <property type="match status" value="1"/>
</dbReference>